<dbReference type="PANTHER" id="PTHR47966:SF8">
    <property type="entry name" value="ASPARTIC PROTEASE 1-RELATED"/>
    <property type="match status" value="1"/>
</dbReference>
<dbReference type="GO" id="GO:0006508">
    <property type="term" value="P:proteolysis"/>
    <property type="evidence" value="ECO:0007669"/>
    <property type="project" value="UniProtKB-KW"/>
</dbReference>
<dbReference type="InterPro" id="IPR033121">
    <property type="entry name" value="PEPTIDASE_A1"/>
</dbReference>
<dbReference type="InterPro" id="IPR034164">
    <property type="entry name" value="Pepsin-like_dom"/>
</dbReference>
<evidence type="ECO:0000259" key="2">
    <source>
        <dbReference type="PROSITE" id="PS51767"/>
    </source>
</evidence>
<evidence type="ECO:0000313" key="3">
    <source>
        <dbReference type="EMBL" id="KAI1705895.1"/>
    </source>
</evidence>
<dbReference type="SUPFAM" id="SSF50630">
    <property type="entry name" value="Acid proteases"/>
    <property type="match status" value="1"/>
</dbReference>
<dbReference type="Pfam" id="PF00026">
    <property type="entry name" value="Asp"/>
    <property type="match status" value="1"/>
</dbReference>
<keyword evidence="3" id="KW-0378">Hydrolase</keyword>
<keyword evidence="4" id="KW-1185">Reference proteome</keyword>
<dbReference type="AlphaFoldDB" id="A0AAD4QWL3"/>
<dbReference type="InterPro" id="IPR021109">
    <property type="entry name" value="Peptidase_aspartic_dom_sf"/>
</dbReference>
<reference evidence="3" key="1">
    <citation type="submission" date="2022-01" db="EMBL/GenBank/DDBJ databases">
        <title>Genome Sequence Resource for Two Populations of Ditylenchus destructor, the Migratory Endoparasitic Phytonematode.</title>
        <authorList>
            <person name="Zhang H."/>
            <person name="Lin R."/>
            <person name="Xie B."/>
        </authorList>
    </citation>
    <scope>NUCLEOTIDE SEQUENCE</scope>
    <source>
        <strain evidence="3">BazhouSP</strain>
    </source>
</reference>
<comment type="caution">
    <text evidence="3">The sequence shown here is derived from an EMBL/GenBank/DDBJ whole genome shotgun (WGS) entry which is preliminary data.</text>
</comment>
<dbReference type="InterPro" id="IPR001461">
    <property type="entry name" value="Aspartic_peptidase_A1"/>
</dbReference>
<accession>A0AAD4QWL3</accession>
<sequence length="421" mass="48165">MITAIETITYKVQIIHGDEDQSDRNSESFMSSSTRDYWSNDYMRRGCSAEMTERSVESVEMFRSQLRLINISVGTPLQEFTVKLDLFWETDLALIDSNINSTDEYVLQKHRFNTSNSATFVSSDRNITSDYSGVNITSGYVGSDILRFGSDYLRLSFELVNTTDDGYVYQPWDGTLGLSIFQESYNNISAMTQIMRQLDRPIFSMWYNRSLSYRDGGNAQMTFGEENSENCLLDWVYVPRVDNVDQNAYSVLLSSITVEIDGASRPVNVKVNKTLNVDMQRVSTRGYMPYYLKFFFVTAANATWDRGRYAYFTSCDLKKAKSVILNIGGNGGIRDTSSRKVVVSPAEYIMQWDNTNECFVNIDGYNDDFRLNIIRMPLLFYNRHCYSYNMDTDMIGIATAVNNIPTFSNVDSDSTSSFLEM</sequence>
<keyword evidence="3" id="KW-0645">Protease</keyword>
<dbReference type="Gene3D" id="2.40.70.10">
    <property type="entry name" value="Acid Proteases"/>
    <property type="match status" value="2"/>
</dbReference>
<evidence type="ECO:0000256" key="1">
    <source>
        <dbReference type="ARBA" id="ARBA00007447"/>
    </source>
</evidence>
<evidence type="ECO:0000313" key="4">
    <source>
        <dbReference type="Proteomes" id="UP001201812"/>
    </source>
</evidence>
<dbReference type="EMBL" id="JAKKPZ010000052">
    <property type="protein sequence ID" value="KAI1705895.1"/>
    <property type="molecule type" value="Genomic_DNA"/>
</dbReference>
<comment type="similarity">
    <text evidence="1">Belongs to the peptidase A1 family.</text>
</comment>
<protein>
    <submittedName>
        <fullName evidence="3">Eukaryotic aspartyl protease domain-containing protein</fullName>
    </submittedName>
</protein>
<dbReference type="PANTHER" id="PTHR47966">
    <property type="entry name" value="BETA-SITE APP-CLEAVING ENZYME, ISOFORM A-RELATED"/>
    <property type="match status" value="1"/>
</dbReference>
<proteinExistence type="inferred from homology"/>
<feature type="domain" description="Peptidase A1" evidence="2">
    <location>
        <begin position="67"/>
        <end position="398"/>
    </location>
</feature>
<dbReference type="GO" id="GO:0005764">
    <property type="term" value="C:lysosome"/>
    <property type="evidence" value="ECO:0007669"/>
    <property type="project" value="TreeGrafter"/>
</dbReference>
<dbReference type="CDD" id="cd05471">
    <property type="entry name" value="pepsin_like"/>
    <property type="match status" value="1"/>
</dbReference>
<dbReference type="GO" id="GO:0004190">
    <property type="term" value="F:aspartic-type endopeptidase activity"/>
    <property type="evidence" value="ECO:0007669"/>
    <property type="project" value="InterPro"/>
</dbReference>
<organism evidence="3 4">
    <name type="scientific">Ditylenchus destructor</name>
    <dbReference type="NCBI Taxonomy" id="166010"/>
    <lineage>
        <taxon>Eukaryota</taxon>
        <taxon>Metazoa</taxon>
        <taxon>Ecdysozoa</taxon>
        <taxon>Nematoda</taxon>
        <taxon>Chromadorea</taxon>
        <taxon>Rhabditida</taxon>
        <taxon>Tylenchina</taxon>
        <taxon>Tylenchomorpha</taxon>
        <taxon>Sphaerularioidea</taxon>
        <taxon>Anguinidae</taxon>
        <taxon>Anguininae</taxon>
        <taxon>Ditylenchus</taxon>
    </lineage>
</organism>
<dbReference type="Proteomes" id="UP001201812">
    <property type="component" value="Unassembled WGS sequence"/>
</dbReference>
<name>A0AAD4QWL3_9BILA</name>
<dbReference type="PROSITE" id="PS51767">
    <property type="entry name" value="PEPTIDASE_A1"/>
    <property type="match status" value="1"/>
</dbReference>
<gene>
    <name evidence="3" type="ORF">DdX_13332</name>
</gene>